<gene>
    <name evidence="6" type="ORF">BDV29DRAFT_163387</name>
</gene>
<dbReference type="SUPFAM" id="SSF52540">
    <property type="entry name" value="P-loop containing nucleoside triphosphate hydrolases"/>
    <property type="match status" value="1"/>
</dbReference>
<dbReference type="GO" id="GO:0005524">
    <property type="term" value="F:ATP binding"/>
    <property type="evidence" value="ECO:0007669"/>
    <property type="project" value="InterPro"/>
</dbReference>
<evidence type="ECO:0000256" key="3">
    <source>
        <dbReference type="ARBA" id="ARBA00022989"/>
    </source>
</evidence>
<evidence type="ECO:0000256" key="5">
    <source>
        <dbReference type="SAM" id="Phobius"/>
    </source>
</evidence>
<dbReference type="InterPro" id="IPR027417">
    <property type="entry name" value="P-loop_NTPase"/>
</dbReference>
<keyword evidence="7" id="KW-1185">Reference proteome</keyword>
<dbReference type="GO" id="GO:0090374">
    <property type="term" value="P:oligopeptide export from mitochondrion"/>
    <property type="evidence" value="ECO:0007669"/>
    <property type="project" value="TreeGrafter"/>
</dbReference>
<reference evidence="6 7" key="1">
    <citation type="submission" date="2019-04" db="EMBL/GenBank/DDBJ databases">
        <title>Friends and foes A comparative genomics study of 23 Aspergillus species from section Flavi.</title>
        <authorList>
            <consortium name="DOE Joint Genome Institute"/>
            <person name="Kjaerbolling I."/>
            <person name="Vesth T."/>
            <person name="Frisvad J.C."/>
            <person name="Nybo J.L."/>
            <person name="Theobald S."/>
            <person name="Kildgaard S."/>
            <person name="Isbrandt T."/>
            <person name="Kuo A."/>
            <person name="Sato A."/>
            <person name="Lyhne E.K."/>
            <person name="Kogle M.E."/>
            <person name="Wiebenga A."/>
            <person name="Kun R.S."/>
            <person name="Lubbers R.J."/>
            <person name="Makela M.R."/>
            <person name="Barry K."/>
            <person name="Chovatia M."/>
            <person name="Clum A."/>
            <person name="Daum C."/>
            <person name="Haridas S."/>
            <person name="He G."/>
            <person name="LaButti K."/>
            <person name="Lipzen A."/>
            <person name="Mondo S."/>
            <person name="Riley R."/>
            <person name="Salamov A."/>
            <person name="Simmons B.A."/>
            <person name="Magnuson J.K."/>
            <person name="Henrissat B."/>
            <person name="Mortensen U.H."/>
            <person name="Larsen T.O."/>
            <person name="Devries R.P."/>
            <person name="Grigoriev I.V."/>
            <person name="Machida M."/>
            <person name="Baker S.E."/>
            <person name="Andersen M.R."/>
        </authorList>
    </citation>
    <scope>NUCLEOTIDE SEQUENCE [LARGE SCALE GENOMIC DNA]</scope>
    <source>
        <strain evidence="6 7">CBS 151.66</strain>
    </source>
</reference>
<sequence length="206" mass="22642">MEQVGRKKSPNYGVLFSIGFFCVYSGYGLAFWQGLRIVIFAVIVAAISLTHINPQIITITKAAAVAEVFRIIDQKSAIDSLSVAGLTPDKCVGTVDIQDIRFAYPSRPNTPVLKRAEFECAGCGVILLDGIVIQTLKISWLRTQICLVQQEPVLFSGTIFDNVAYGLAGTEHADASYENKMVLVKEAFKGAYAHEFIQDLPKQYDT</sequence>
<keyword evidence="3 5" id="KW-1133">Transmembrane helix</keyword>
<dbReference type="OrthoDB" id="6500128at2759"/>
<name>A0A5N5WGK5_9EURO</name>
<accession>A0A5N5WGK5</accession>
<feature type="transmembrane region" description="Helical" evidence="5">
    <location>
        <begin position="35"/>
        <end position="52"/>
    </location>
</feature>
<organism evidence="6 7">
    <name type="scientific">Aspergillus leporis</name>
    <dbReference type="NCBI Taxonomy" id="41062"/>
    <lineage>
        <taxon>Eukaryota</taxon>
        <taxon>Fungi</taxon>
        <taxon>Dikarya</taxon>
        <taxon>Ascomycota</taxon>
        <taxon>Pezizomycotina</taxon>
        <taxon>Eurotiomycetes</taxon>
        <taxon>Eurotiomycetidae</taxon>
        <taxon>Eurotiales</taxon>
        <taxon>Aspergillaceae</taxon>
        <taxon>Aspergillus</taxon>
        <taxon>Aspergillus subgen. Circumdati</taxon>
    </lineage>
</organism>
<dbReference type="InterPro" id="IPR039421">
    <property type="entry name" value="Type_1_exporter"/>
</dbReference>
<evidence type="ECO:0000256" key="4">
    <source>
        <dbReference type="ARBA" id="ARBA00023136"/>
    </source>
</evidence>
<evidence type="ECO:0000256" key="2">
    <source>
        <dbReference type="ARBA" id="ARBA00022692"/>
    </source>
</evidence>
<dbReference type="Gene3D" id="1.20.1560.10">
    <property type="entry name" value="ABC transporter type 1, transmembrane domain"/>
    <property type="match status" value="1"/>
</dbReference>
<feature type="transmembrane region" description="Helical" evidence="5">
    <location>
        <begin position="12"/>
        <end position="29"/>
    </location>
</feature>
<dbReference type="PANTHER" id="PTHR43394">
    <property type="entry name" value="ATP-DEPENDENT PERMEASE MDL1, MITOCHONDRIAL"/>
    <property type="match status" value="1"/>
</dbReference>
<protein>
    <recommendedName>
        <fullName evidence="8">P-loop containing nucleoside triphosphate hydrolase protein</fullName>
    </recommendedName>
</protein>
<dbReference type="PANTHER" id="PTHR43394:SF1">
    <property type="entry name" value="ATP-BINDING CASSETTE SUB-FAMILY B MEMBER 10, MITOCHONDRIAL"/>
    <property type="match status" value="1"/>
</dbReference>
<evidence type="ECO:0000313" key="7">
    <source>
        <dbReference type="Proteomes" id="UP000326565"/>
    </source>
</evidence>
<evidence type="ECO:0000313" key="6">
    <source>
        <dbReference type="EMBL" id="KAB8067428.1"/>
    </source>
</evidence>
<comment type="subcellular location">
    <subcellularLocation>
        <location evidence="1">Membrane</location>
        <topology evidence="1">Multi-pass membrane protein</topology>
    </subcellularLocation>
</comment>
<dbReference type="GO" id="GO:0015421">
    <property type="term" value="F:ABC-type oligopeptide transporter activity"/>
    <property type="evidence" value="ECO:0007669"/>
    <property type="project" value="TreeGrafter"/>
</dbReference>
<dbReference type="InterPro" id="IPR036640">
    <property type="entry name" value="ABC1_TM_sf"/>
</dbReference>
<dbReference type="EMBL" id="ML732490">
    <property type="protein sequence ID" value="KAB8067428.1"/>
    <property type="molecule type" value="Genomic_DNA"/>
</dbReference>
<dbReference type="GO" id="GO:0005743">
    <property type="term" value="C:mitochondrial inner membrane"/>
    <property type="evidence" value="ECO:0007669"/>
    <property type="project" value="TreeGrafter"/>
</dbReference>
<keyword evidence="4 5" id="KW-0472">Membrane</keyword>
<dbReference type="Gene3D" id="3.40.50.300">
    <property type="entry name" value="P-loop containing nucleotide triphosphate hydrolases"/>
    <property type="match status" value="2"/>
</dbReference>
<proteinExistence type="predicted"/>
<evidence type="ECO:0008006" key="8">
    <source>
        <dbReference type="Google" id="ProtNLM"/>
    </source>
</evidence>
<evidence type="ECO:0000256" key="1">
    <source>
        <dbReference type="ARBA" id="ARBA00004141"/>
    </source>
</evidence>
<keyword evidence="2 5" id="KW-0812">Transmembrane</keyword>
<dbReference type="Proteomes" id="UP000326565">
    <property type="component" value="Unassembled WGS sequence"/>
</dbReference>
<dbReference type="AlphaFoldDB" id="A0A5N5WGK5"/>